<evidence type="ECO:0000313" key="1">
    <source>
        <dbReference type="EMBL" id="EEC90589.1"/>
    </source>
</evidence>
<keyword evidence="2" id="KW-1185">Reference proteome</keyword>
<sequence>MGSNDGSDDVIRTPLISKKVRTRIGHPNTFHPFLEALDVHSNPMARSLNKFGAPRQHPNRSDALLDAYFAPNTLFCSLKHELWKENYYNFDE</sequence>
<reference evidence="1 2" key="1">
    <citation type="submission" date="2008-10" db="EMBL/GenBank/DDBJ databases">
        <authorList>
            <person name="Fulton L."/>
            <person name="Clifton S."/>
            <person name="Fulton B."/>
            <person name="Xu J."/>
            <person name="Minx P."/>
            <person name="Pepin K.H."/>
            <person name="Johnson M."/>
            <person name="Bhonagiri V."/>
            <person name="Nash W.E."/>
            <person name="Mardis E.R."/>
            <person name="Wilson R.K."/>
        </authorList>
    </citation>
    <scope>NUCLEOTIDE SEQUENCE [LARGE SCALE GENOMIC DNA]</scope>
    <source>
        <strain evidence="1 2">DSM 3989</strain>
    </source>
</reference>
<evidence type="ECO:0000313" key="2">
    <source>
        <dbReference type="Proteomes" id="UP000004315"/>
    </source>
</evidence>
<dbReference type="AlphaFoldDB" id="B7C9H7"/>
<comment type="caution">
    <text evidence="1">The sequence shown here is derived from an EMBL/GenBank/DDBJ whole genome shotgun (WGS) entry which is preliminary data.</text>
</comment>
<gene>
    <name evidence="1" type="ORF">EUBIFOR_00835</name>
</gene>
<protein>
    <submittedName>
        <fullName evidence="1">Uncharacterized protein</fullName>
    </submittedName>
</protein>
<dbReference type="Proteomes" id="UP000004315">
    <property type="component" value="Unassembled WGS sequence"/>
</dbReference>
<proteinExistence type="predicted"/>
<organism evidence="1 2">
    <name type="scientific">Holdemanella biformis DSM 3989</name>
    <dbReference type="NCBI Taxonomy" id="518637"/>
    <lineage>
        <taxon>Bacteria</taxon>
        <taxon>Bacillati</taxon>
        <taxon>Bacillota</taxon>
        <taxon>Erysipelotrichia</taxon>
        <taxon>Erysipelotrichales</taxon>
        <taxon>Erysipelotrichaceae</taxon>
        <taxon>Holdemanella</taxon>
    </lineage>
</organism>
<reference evidence="1 2" key="2">
    <citation type="submission" date="2008-11" db="EMBL/GenBank/DDBJ databases">
        <title>Draft genome sequence of Eubacterium biforme (DSM 3989).</title>
        <authorList>
            <person name="Sudarsanam P."/>
            <person name="Ley R."/>
            <person name="Guruge J."/>
            <person name="Turnbaugh P.J."/>
            <person name="Mahowald M."/>
            <person name="Liep D."/>
            <person name="Gordon J."/>
        </authorList>
    </citation>
    <scope>NUCLEOTIDE SEQUENCE [LARGE SCALE GENOMIC DNA]</scope>
    <source>
        <strain evidence="1 2">DSM 3989</strain>
    </source>
</reference>
<dbReference type="HOGENOM" id="CLU_2409267_0_0_9"/>
<name>B7C9H7_9FIRM</name>
<dbReference type="EMBL" id="ABYT01000050">
    <property type="protein sequence ID" value="EEC90589.1"/>
    <property type="molecule type" value="Genomic_DNA"/>
</dbReference>
<accession>B7C9H7</accession>